<dbReference type="AlphaFoldDB" id="A8X6B7"/>
<dbReference type="Proteomes" id="UP000008549">
    <property type="component" value="Unassembled WGS sequence"/>
</dbReference>
<protein>
    <submittedName>
        <fullName evidence="3">Protein CBG08332</fullName>
    </submittedName>
</protein>
<organism evidence="3 4">
    <name type="scientific">Caenorhabditis briggsae</name>
    <dbReference type="NCBI Taxonomy" id="6238"/>
    <lineage>
        <taxon>Eukaryota</taxon>
        <taxon>Metazoa</taxon>
        <taxon>Ecdysozoa</taxon>
        <taxon>Nematoda</taxon>
        <taxon>Chromadorea</taxon>
        <taxon>Rhabditida</taxon>
        <taxon>Rhabditina</taxon>
        <taxon>Rhabditomorpha</taxon>
        <taxon>Rhabditoidea</taxon>
        <taxon>Rhabditidae</taxon>
        <taxon>Peloderinae</taxon>
        <taxon>Caenorhabditis</taxon>
    </lineage>
</organism>
<dbReference type="STRING" id="6238.A8X6B7"/>
<dbReference type="CTD" id="8576531"/>
<feature type="transmembrane region" description="Helical" evidence="2">
    <location>
        <begin position="350"/>
        <end position="373"/>
    </location>
</feature>
<keyword evidence="2" id="KW-0812">Transmembrane</keyword>
<keyword evidence="1" id="KW-0175">Coiled coil</keyword>
<name>A8X6B7_CAEBR</name>
<reference evidence="3 4" key="1">
    <citation type="journal article" date="2003" name="PLoS Biol.">
        <title>The genome sequence of Caenorhabditis briggsae: a platform for comparative genomics.</title>
        <authorList>
            <person name="Stein L.D."/>
            <person name="Bao Z."/>
            <person name="Blasiar D."/>
            <person name="Blumenthal T."/>
            <person name="Brent M.R."/>
            <person name="Chen N."/>
            <person name="Chinwalla A."/>
            <person name="Clarke L."/>
            <person name="Clee C."/>
            <person name="Coghlan A."/>
            <person name="Coulson A."/>
            <person name="D'Eustachio P."/>
            <person name="Fitch D.H."/>
            <person name="Fulton L.A."/>
            <person name="Fulton R.E."/>
            <person name="Griffiths-Jones S."/>
            <person name="Harris T.W."/>
            <person name="Hillier L.W."/>
            <person name="Kamath R."/>
            <person name="Kuwabara P.E."/>
            <person name="Mardis E.R."/>
            <person name="Marra M.A."/>
            <person name="Miner T.L."/>
            <person name="Minx P."/>
            <person name="Mullikin J.C."/>
            <person name="Plumb R.W."/>
            <person name="Rogers J."/>
            <person name="Schein J.E."/>
            <person name="Sohrmann M."/>
            <person name="Spieth J."/>
            <person name="Stajich J.E."/>
            <person name="Wei C."/>
            <person name="Willey D."/>
            <person name="Wilson R.K."/>
            <person name="Durbin R."/>
            <person name="Waterston R.H."/>
        </authorList>
    </citation>
    <scope>NUCLEOTIDE SEQUENCE [LARGE SCALE GENOMIC DNA]</scope>
    <source>
        <strain evidence="3 4">AF16</strain>
    </source>
</reference>
<dbReference type="GO" id="GO:0034993">
    <property type="term" value="C:meiotic nuclear membrane microtubule tethering complex"/>
    <property type="evidence" value="ECO:0000318"/>
    <property type="project" value="GO_Central"/>
</dbReference>
<dbReference type="RefSeq" id="XP_002634536.1">
    <property type="nucleotide sequence ID" value="XM_002634490.1"/>
</dbReference>
<dbReference type="OMA" id="KFANMER"/>
<feature type="transmembrane region" description="Helical" evidence="2">
    <location>
        <begin position="47"/>
        <end position="65"/>
    </location>
</feature>
<keyword evidence="2" id="KW-0472">Membrane</keyword>
<dbReference type="KEGG" id="cbr:CBG_08332"/>
<keyword evidence="4" id="KW-1185">Reference proteome</keyword>
<dbReference type="InterPro" id="IPR045119">
    <property type="entry name" value="SUN1-5"/>
</dbReference>
<dbReference type="PANTHER" id="PTHR12911">
    <property type="entry name" value="SAD1/UNC-84-LIKE PROTEIN-RELATED"/>
    <property type="match status" value="1"/>
</dbReference>
<dbReference type="GeneID" id="8576531"/>
<proteinExistence type="predicted"/>
<accession>A8X6B7</accession>
<keyword evidence="2" id="KW-1133">Transmembrane helix</keyword>
<reference evidence="3 4" key="2">
    <citation type="journal article" date="2011" name="PLoS Genet.">
        <title>Caenorhabditis briggsae recombinant inbred line genotypes reveal inter-strain incompatibility and the evolution of recombination.</title>
        <authorList>
            <person name="Ross J.A."/>
            <person name="Koboldt D.C."/>
            <person name="Staisch J.E."/>
            <person name="Chamberlin H.M."/>
            <person name="Gupta B.P."/>
            <person name="Miller R.D."/>
            <person name="Baird S.E."/>
            <person name="Haag E.S."/>
        </authorList>
    </citation>
    <scope>NUCLEOTIDE SEQUENCE [LARGE SCALE GENOMIC DNA]</scope>
    <source>
        <strain evidence="3 4">AF16</strain>
    </source>
</reference>
<gene>
    <name evidence="3" type="ORF">CBG08332</name>
    <name evidence="3" type="ORF">CBG_08332</name>
</gene>
<evidence type="ECO:0000256" key="1">
    <source>
        <dbReference type="SAM" id="Coils"/>
    </source>
</evidence>
<dbReference type="HOGENOM" id="CLU_029733_1_0_1"/>
<dbReference type="PANTHER" id="PTHR12911:SF2">
    <property type="entry name" value="SUN DOMAIN-CONTAINING PROTEIN 1"/>
    <property type="match status" value="1"/>
</dbReference>
<dbReference type="GO" id="GO:0043495">
    <property type="term" value="F:protein-membrane adaptor activity"/>
    <property type="evidence" value="ECO:0000318"/>
    <property type="project" value="GO_Central"/>
</dbReference>
<dbReference type="GO" id="GO:0005635">
    <property type="term" value="C:nuclear envelope"/>
    <property type="evidence" value="ECO:0000318"/>
    <property type="project" value="GO_Central"/>
</dbReference>
<feature type="transmembrane region" description="Helical" evidence="2">
    <location>
        <begin position="293"/>
        <end position="313"/>
    </location>
</feature>
<evidence type="ECO:0000256" key="2">
    <source>
        <dbReference type="SAM" id="Phobius"/>
    </source>
</evidence>
<evidence type="ECO:0000313" key="3">
    <source>
        <dbReference type="EMBL" id="CAP28178.1"/>
    </source>
</evidence>
<evidence type="ECO:0000313" key="4">
    <source>
        <dbReference type="Proteomes" id="UP000008549"/>
    </source>
</evidence>
<feature type="coiled-coil region" evidence="1">
    <location>
        <begin position="65"/>
        <end position="99"/>
    </location>
</feature>
<sequence>MLPTRHSINPNHGSDANFIRNNTFGVEEPNTKTTIWYKWISNRIRQYMIPEIFYFISLVLILYRLQTLSNQNDRVLETINSMQSKFANMERKIESLVSQKPNQDISPFDNTEPLEQSIANVLKSMKTPEQDSIEKMEPIIPQSKQGTTKTAESTSEVSVSKEQYRFNATDYLKRASVDNDYSSSSNLNPIIGYDQTNLVLLDRPEPPADKAWCSNTQNPVLSINLAKYIKPISVSYQHSKWNGTIPNGAPRTYDVVTDKSCTLLYNNSCCSECPECCEECLISNYNGRTLGNIVGYTMFSVVIGMIAILVLLITDKNCTVLYKNNCFTECPECCQECSITDYNGTALGNIVGNTILGIIIGILSLMFLFLALAA</sequence>
<dbReference type="EMBL" id="HE601100">
    <property type="protein sequence ID" value="CAP28178.1"/>
    <property type="molecule type" value="Genomic_DNA"/>
</dbReference>
<dbReference type="eggNOG" id="KOG2687">
    <property type="taxonomic scope" value="Eukaryota"/>
</dbReference>
<dbReference type="InParanoid" id="A8X6B7"/>
<dbReference type="Gene3D" id="2.60.120.260">
    <property type="entry name" value="Galactose-binding domain-like"/>
    <property type="match status" value="1"/>
</dbReference>